<dbReference type="InterPro" id="IPR058934">
    <property type="entry name" value="YMC020W-like"/>
</dbReference>
<reference evidence="3 4" key="1">
    <citation type="journal article" date="2021" name="DNA Res.">
        <title>Genome analysis of Candida subhashii reveals its hybrid nature and dual mitochondrial genome conformations.</title>
        <authorList>
            <person name="Mixao V."/>
            <person name="Hegedusova E."/>
            <person name="Saus E."/>
            <person name="Pryszcz L.P."/>
            <person name="Cillingova A."/>
            <person name="Nosek J."/>
            <person name="Gabaldon T."/>
        </authorList>
    </citation>
    <scope>NUCLEOTIDE SEQUENCE [LARGE SCALE GENOMIC DNA]</scope>
    <source>
        <strain evidence="3 4">CBS 10753</strain>
    </source>
</reference>
<name>A0A8J5QK51_9ASCO</name>
<feature type="compositionally biased region" description="Low complexity" evidence="1">
    <location>
        <begin position="151"/>
        <end position="170"/>
    </location>
</feature>
<sequence length="806" mass="91795">MTAIQDDTNTNSNNNNNNNNNENENENNNDEVNDEGNNTGLSVLKHSNGNQECKAIALRRDSKSPQSIQKNGEHEDQEQDQPNIPQEPTLATTTTTSTNRLSTLFFWNQPTTQPPAVDESPIIEDEESSTVKNDINGVADSTNTTEEQPTQDQNQAEPEPEQQPQEQPNPQTQPQPQEPDPETNNPNDTSGQWWSQFQSINSVVAYVNNLSQEVAPTEQTPLLSANSNTTDASQQQQQPTGQSWWDWVWTRDNGDNEDEYDASHTSNLQYFKAAKQAIETAKEVSHYAFKSSFTNHINTHTKEVELAVVGTMTETQPVRYHSRKEPLLPNEVQEKSLRNRPGSSSASSMLEGNSNSSGTPKLSSKVAPHFEDNYRTRTWKTKLRILSQDVVCSLKKENHLYKQPLIEIRNNKRRKLNKIVIISIHGFLPTKFVRAIIGQNTGNSIRFATHASKAVLKWLSQDNPGFKISDYDIETIALEGEGKINERVEKLYKLLDNWMDMLDKSDFIFFISHGQATPVAINLMAKLLHEHSHWHYWKKLGLLSMSGLQLGPFMGLDTKIVTRAFTSMENEIIRELFEFQKPYSKLSLQLNESMKILMKNNVKVTFSASVTDQFIPLSSSLALQFAHPNIHRNIFQAKSDIQTVMDTTTPSNVSDSSNSPFLTNLLIIICMMKNVGKDFDYNIIRELSDKFNLEGTPKGHCKLFDDEQVYMESIQYCLETTDLIHSQELSINILKPLDSASFHSLLPWNIRSLFQDLVQIKHIGSVKLIEELLFRFKAWQPTPKQWKDIKYCLDVLNDFEIEDLFL</sequence>
<feature type="compositionally biased region" description="Low complexity" evidence="1">
    <location>
        <begin position="89"/>
        <end position="104"/>
    </location>
</feature>
<dbReference type="Pfam" id="PF26147">
    <property type="entry name" value="AB_HYDROLASE_YMC0-YMC35"/>
    <property type="match status" value="1"/>
</dbReference>
<feature type="compositionally biased region" description="Polar residues" evidence="1">
    <location>
        <begin position="341"/>
        <end position="362"/>
    </location>
</feature>
<feature type="domain" description="YMC020W-like alpha/beta hydrolase" evidence="2">
    <location>
        <begin position="368"/>
        <end position="754"/>
    </location>
</feature>
<feature type="region of interest" description="Disordered" evidence="1">
    <location>
        <begin position="317"/>
        <end position="366"/>
    </location>
</feature>
<keyword evidence="4" id="KW-1185">Reference proteome</keyword>
<gene>
    <name evidence="3" type="ORF">J8A68_001919</name>
</gene>
<evidence type="ECO:0000256" key="1">
    <source>
        <dbReference type="SAM" id="MobiDB-lite"/>
    </source>
</evidence>
<feature type="region of interest" description="Disordered" evidence="1">
    <location>
        <begin position="222"/>
        <end position="245"/>
    </location>
</feature>
<dbReference type="PANTHER" id="PTHR47349:SF1">
    <property type="entry name" value="AER328WP"/>
    <property type="match status" value="1"/>
</dbReference>
<evidence type="ECO:0000313" key="4">
    <source>
        <dbReference type="Proteomes" id="UP000694255"/>
    </source>
</evidence>
<organism evidence="3 4">
    <name type="scientific">[Candida] subhashii</name>
    <dbReference type="NCBI Taxonomy" id="561895"/>
    <lineage>
        <taxon>Eukaryota</taxon>
        <taxon>Fungi</taxon>
        <taxon>Dikarya</taxon>
        <taxon>Ascomycota</taxon>
        <taxon>Saccharomycotina</taxon>
        <taxon>Pichiomycetes</taxon>
        <taxon>Debaryomycetaceae</taxon>
        <taxon>Spathaspora</taxon>
    </lineage>
</organism>
<proteinExistence type="predicted"/>
<dbReference type="Proteomes" id="UP000694255">
    <property type="component" value="Unassembled WGS sequence"/>
</dbReference>
<comment type="caution">
    <text evidence="3">The sequence shown here is derived from an EMBL/GenBank/DDBJ whole genome shotgun (WGS) entry which is preliminary data.</text>
</comment>
<dbReference type="GeneID" id="73468720"/>
<dbReference type="PANTHER" id="PTHR47349">
    <property type="entry name" value="CHROMOSOME 8, WHOLE GENOME SHOTGUN SEQUENCE"/>
    <property type="match status" value="1"/>
</dbReference>
<dbReference type="AlphaFoldDB" id="A0A8J5QK51"/>
<evidence type="ECO:0000313" key="3">
    <source>
        <dbReference type="EMBL" id="KAG7664557.1"/>
    </source>
</evidence>
<dbReference type="OrthoDB" id="5598028at2759"/>
<feature type="compositionally biased region" description="Polar residues" evidence="1">
    <location>
        <begin position="139"/>
        <end position="150"/>
    </location>
</feature>
<feature type="compositionally biased region" description="Polar residues" evidence="1">
    <location>
        <begin position="222"/>
        <end position="243"/>
    </location>
</feature>
<feature type="compositionally biased region" description="Low complexity" evidence="1">
    <location>
        <begin position="1"/>
        <end position="22"/>
    </location>
</feature>
<evidence type="ECO:0000259" key="2">
    <source>
        <dbReference type="Pfam" id="PF26147"/>
    </source>
</evidence>
<dbReference type="EMBL" id="JAGSYN010000073">
    <property type="protein sequence ID" value="KAG7664557.1"/>
    <property type="molecule type" value="Genomic_DNA"/>
</dbReference>
<feature type="compositionally biased region" description="Acidic residues" evidence="1">
    <location>
        <begin position="23"/>
        <end position="34"/>
    </location>
</feature>
<dbReference type="RefSeq" id="XP_049264789.1">
    <property type="nucleotide sequence ID" value="XM_049405614.1"/>
</dbReference>
<protein>
    <recommendedName>
        <fullName evidence="2">YMC020W-like alpha/beta hydrolase domain-containing protein</fullName>
    </recommendedName>
</protein>
<feature type="region of interest" description="Disordered" evidence="1">
    <location>
        <begin position="1"/>
        <end position="193"/>
    </location>
</feature>
<accession>A0A8J5QK51</accession>
<dbReference type="InterPro" id="IPR058933">
    <property type="entry name" value="YMC020W-like_ab_hydrolase"/>
</dbReference>